<dbReference type="InterPro" id="IPR006638">
    <property type="entry name" value="Elp3/MiaA/NifB-like_rSAM"/>
</dbReference>
<dbReference type="OrthoDB" id="9808591at2"/>
<name>A0A4R1QFA9_9BACL</name>
<dbReference type="InterPro" id="IPR058240">
    <property type="entry name" value="rSAM_sf"/>
</dbReference>
<dbReference type="SFLD" id="SFLDG01384">
    <property type="entry name" value="thioether_bond_formation_requi"/>
    <property type="match status" value="1"/>
</dbReference>
<dbReference type="GO" id="GO:0046872">
    <property type="term" value="F:metal ion binding"/>
    <property type="evidence" value="ECO:0007669"/>
    <property type="project" value="UniProtKB-KW"/>
</dbReference>
<evidence type="ECO:0000259" key="7">
    <source>
        <dbReference type="PROSITE" id="PS51918"/>
    </source>
</evidence>
<dbReference type="InterPro" id="IPR023885">
    <property type="entry name" value="4Fe4S-binding_SPASM_dom"/>
</dbReference>
<evidence type="ECO:0000256" key="5">
    <source>
        <dbReference type="ARBA" id="ARBA00023004"/>
    </source>
</evidence>
<dbReference type="SFLD" id="SFLDG01067">
    <property type="entry name" value="SPASM/twitch_domain_containing"/>
    <property type="match status" value="1"/>
</dbReference>
<evidence type="ECO:0000313" key="9">
    <source>
        <dbReference type="Proteomes" id="UP000295658"/>
    </source>
</evidence>
<dbReference type="UniPathway" id="UPA00782"/>
<accession>A0A4R1QFA9</accession>
<dbReference type="InterPro" id="IPR013785">
    <property type="entry name" value="Aldolase_TIM"/>
</dbReference>
<keyword evidence="2" id="KW-0004">4Fe-4S</keyword>
<dbReference type="PANTHER" id="PTHR43787:SF3">
    <property type="entry name" value="ARYLSULFATASE REGULATORY PROTEIN"/>
    <property type="match status" value="1"/>
</dbReference>
<evidence type="ECO:0000256" key="2">
    <source>
        <dbReference type="ARBA" id="ARBA00022485"/>
    </source>
</evidence>
<dbReference type="PROSITE" id="PS51918">
    <property type="entry name" value="RADICAL_SAM"/>
    <property type="match status" value="1"/>
</dbReference>
<dbReference type="InterPro" id="IPR007197">
    <property type="entry name" value="rSAM"/>
</dbReference>
<keyword evidence="4" id="KW-0479">Metal-binding</keyword>
<gene>
    <name evidence="8" type="ORF">EDD69_104157</name>
</gene>
<dbReference type="AlphaFoldDB" id="A0A4R1QFA9"/>
<keyword evidence="5" id="KW-0408">Iron</keyword>
<evidence type="ECO:0000313" key="8">
    <source>
        <dbReference type="EMBL" id="TCL51103.1"/>
    </source>
</evidence>
<organism evidence="8 9">
    <name type="scientific">Thermolongibacillus altinsuensis</name>
    <dbReference type="NCBI Taxonomy" id="575256"/>
    <lineage>
        <taxon>Bacteria</taxon>
        <taxon>Bacillati</taxon>
        <taxon>Bacillota</taxon>
        <taxon>Bacilli</taxon>
        <taxon>Bacillales</taxon>
        <taxon>Anoxybacillaceae</taxon>
        <taxon>Thermolongibacillus</taxon>
    </lineage>
</organism>
<evidence type="ECO:0000256" key="6">
    <source>
        <dbReference type="ARBA" id="ARBA00023014"/>
    </source>
</evidence>
<keyword evidence="9" id="KW-1185">Reference proteome</keyword>
<keyword evidence="3" id="KW-0949">S-adenosyl-L-methionine</keyword>
<dbReference type="Pfam" id="PF04055">
    <property type="entry name" value="Radical_SAM"/>
    <property type="match status" value="1"/>
</dbReference>
<dbReference type="RefSeq" id="WP_132947863.1">
    <property type="nucleotide sequence ID" value="NZ_BSVG01000004.1"/>
</dbReference>
<dbReference type="SFLD" id="SFLDG01386">
    <property type="entry name" value="main_SPASM_domain-containing"/>
    <property type="match status" value="1"/>
</dbReference>
<evidence type="ECO:0000256" key="4">
    <source>
        <dbReference type="ARBA" id="ARBA00022723"/>
    </source>
</evidence>
<dbReference type="PANTHER" id="PTHR43787">
    <property type="entry name" value="FEMO COFACTOR BIOSYNTHESIS PROTEIN NIFB-RELATED"/>
    <property type="match status" value="1"/>
</dbReference>
<dbReference type="Gene3D" id="3.20.20.70">
    <property type="entry name" value="Aldolase class I"/>
    <property type="match status" value="1"/>
</dbReference>
<dbReference type="SFLD" id="SFLDS00029">
    <property type="entry name" value="Radical_SAM"/>
    <property type="match status" value="1"/>
</dbReference>
<dbReference type="NCBIfam" id="TIGR04085">
    <property type="entry name" value="rSAM_more_4Fe4S"/>
    <property type="match status" value="1"/>
</dbReference>
<dbReference type="CDD" id="cd01335">
    <property type="entry name" value="Radical_SAM"/>
    <property type="match status" value="1"/>
</dbReference>
<dbReference type="InterPro" id="IPR023867">
    <property type="entry name" value="Sulphatase_maturase_rSAM"/>
</dbReference>
<proteinExistence type="predicted"/>
<keyword evidence="6" id="KW-0411">Iron-sulfur</keyword>
<dbReference type="Proteomes" id="UP000295658">
    <property type="component" value="Unassembled WGS sequence"/>
</dbReference>
<reference evidence="8 9" key="1">
    <citation type="submission" date="2019-03" db="EMBL/GenBank/DDBJ databases">
        <title>Genomic Encyclopedia of Type Strains, Phase IV (KMG-IV): sequencing the most valuable type-strain genomes for metagenomic binning, comparative biology and taxonomic classification.</title>
        <authorList>
            <person name="Goeker M."/>
        </authorList>
    </citation>
    <scope>NUCLEOTIDE SEQUENCE [LARGE SCALE GENOMIC DNA]</scope>
    <source>
        <strain evidence="8 9">DSM 24979</strain>
    </source>
</reference>
<comment type="cofactor">
    <cofactor evidence="1">
        <name>[4Fe-4S] cluster</name>
        <dbReference type="ChEBI" id="CHEBI:49883"/>
    </cofactor>
</comment>
<evidence type="ECO:0000256" key="3">
    <source>
        <dbReference type="ARBA" id="ARBA00022691"/>
    </source>
</evidence>
<feature type="domain" description="Radical SAM core" evidence="7">
    <location>
        <begin position="86"/>
        <end position="312"/>
    </location>
</feature>
<dbReference type="EMBL" id="SLUL01000004">
    <property type="protein sequence ID" value="TCL51103.1"/>
    <property type="molecule type" value="Genomic_DNA"/>
</dbReference>
<dbReference type="SUPFAM" id="SSF102114">
    <property type="entry name" value="Radical SAM enzymes"/>
    <property type="match status" value="1"/>
</dbReference>
<dbReference type="GO" id="GO:0051539">
    <property type="term" value="F:4 iron, 4 sulfur cluster binding"/>
    <property type="evidence" value="ECO:0007669"/>
    <property type="project" value="UniProtKB-KW"/>
</dbReference>
<dbReference type="GO" id="GO:0016491">
    <property type="term" value="F:oxidoreductase activity"/>
    <property type="evidence" value="ECO:0007669"/>
    <property type="project" value="InterPro"/>
</dbReference>
<dbReference type="SMART" id="SM00729">
    <property type="entry name" value="Elp3"/>
    <property type="match status" value="1"/>
</dbReference>
<protein>
    <recommendedName>
        <fullName evidence="7">Radical SAM core domain-containing protein</fullName>
    </recommendedName>
</protein>
<comment type="caution">
    <text evidence="8">The sequence shown here is derived from an EMBL/GenBank/DDBJ whole genome shotgun (WGS) entry which is preliminary data.</text>
</comment>
<evidence type="ECO:0000256" key="1">
    <source>
        <dbReference type="ARBA" id="ARBA00001966"/>
    </source>
</evidence>
<sequence length="452" mass="51603">MKWIPSRFNAISQAENGELILYNSYTGAICTVTEEEKEVVLQALKRNGIDRELLPIEKMLAECGFLVPEHVNEEKRAQFLHQTLHRTDAMHLIILPTEACNFRCTYCYQDFSRGNMSRDVIDGLKRFLTNKIPKLEHLTISWFGGEPLLAYDIIEELSETVLELTSRHGVTYQAEMSTNGYFLSKETLQKLLKYKVNRFMITLDGSKDVHDSRRALTNGGPTYETILNHLLEIQKLDDSFEIYIRINFDEDNLSHVPSFLEELAGYFAGDSRFQIFCRPVGRWGGANDEGLPICDHRTAETKIWEFTEFGINKGLSMSSIIESILMPTGAICYAAKPHSFVIGSNGQVYKCTCFLHEEYNHVGWLDADGTMDIDFDKLALWVTSGEEQDETCQACFFRPACQGNHCPLYRIRKGKRPCSYEKRKIKQVLRLIHAQQSLCNSNIENVEVGGGE</sequence>